<comment type="caution">
    <text evidence="1">The sequence shown here is derived from an EMBL/GenBank/DDBJ whole genome shotgun (WGS) entry which is preliminary data.</text>
</comment>
<organism evidence="1 2">
    <name type="scientific">Pleuronectes platessa</name>
    <name type="common">European plaice</name>
    <dbReference type="NCBI Taxonomy" id="8262"/>
    <lineage>
        <taxon>Eukaryota</taxon>
        <taxon>Metazoa</taxon>
        <taxon>Chordata</taxon>
        <taxon>Craniata</taxon>
        <taxon>Vertebrata</taxon>
        <taxon>Euteleostomi</taxon>
        <taxon>Actinopterygii</taxon>
        <taxon>Neopterygii</taxon>
        <taxon>Teleostei</taxon>
        <taxon>Neoteleostei</taxon>
        <taxon>Acanthomorphata</taxon>
        <taxon>Carangaria</taxon>
        <taxon>Pleuronectiformes</taxon>
        <taxon>Pleuronectoidei</taxon>
        <taxon>Pleuronectidae</taxon>
        <taxon>Pleuronectes</taxon>
    </lineage>
</organism>
<proteinExistence type="predicted"/>
<dbReference type="Proteomes" id="UP001153269">
    <property type="component" value="Unassembled WGS sequence"/>
</dbReference>
<name>A0A9N7V0L4_PLEPL</name>
<evidence type="ECO:0000313" key="2">
    <source>
        <dbReference type="Proteomes" id="UP001153269"/>
    </source>
</evidence>
<sequence length="101" mass="10569">MLGVATKLTGECNILLFLCLDGDSESAPPGSLGSHGSYARSQATSQSVCRLVSWCAWAEAYSGQLRVSQVFGVELGGQELQISSSSLDSWPGRQEGAVSIS</sequence>
<reference evidence="1" key="1">
    <citation type="submission" date="2020-03" db="EMBL/GenBank/DDBJ databases">
        <authorList>
            <person name="Weist P."/>
        </authorList>
    </citation>
    <scope>NUCLEOTIDE SEQUENCE</scope>
</reference>
<accession>A0A9N7V0L4</accession>
<gene>
    <name evidence="1" type="ORF">PLEPLA_LOCUS27737</name>
</gene>
<dbReference type="AlphaFoldDB" id="A0A9N7V0L4"/>
<keyword evidence="2" id="KW-1185">Reference proteome</keyword>
<protein>
    <submittedName>
        <fullName evidence="1">Uncharacterized protein</fullName>
    </submittedName>
</protein>
<dbReference type="EMBL" id="CADEAL010002369">
    <property type="protein sequence ID" value="CAB1439971.1"/>
    <property type="molecule type" value="Genomic_DNA"/>
</dbReference>
<evidence type="ECO:0000313" key="1">
    <source>
        <dbReference type="EMBL" id="CAB1439971.1"/>
    </source>
</evidence>